<keyword evidence="1" id="KW-0862">Zinc</keyword>
<dbReference type="GO" id="GO:0070573">
    <property type="term" value="F:metallodipeptidase activity"/>
    <property type="evidence" value="ECO:0007669"/>
    <property type="project" value="InterPro"/>
</dbReference>
<dbReference type="SUPFAM" id="SSF51556">
    <property type="entry name" value="Metallo-dependent hydrolases"/>
    <property type="match status" value="1"/>
</dbReference>
<dbReference type="Proteomes" id="UP000812966">
    <property type="component" value="Unassembled WGS sequence"/>
</dbReference>
<name>A0A8K0NQY5_9TREE</name>
<gene>
    <name evidence="4" type="ORF">FFLO_03335</name>
</gene>
<keyword evidence="1" id="KW-0224">Dipeptidase</keyword>
<dbReference type="EMBL" id="JABELV010000060">
    <property type="protein sequence ID" value="KAG7544296.1"/>
    <property type="molecule type" value="Genomic_DNA"/>
</dbReference>
<accession>A0A8K0NQY5</accession>
<dbReference type="AlphaFoldDB" id="A0A8K0NQY5"/>
<evidence type="ECO:0000313" key="5">
    <source>
        <dbReference type="Proteomes" id="UP000812966"/>
    </source>
</evidence>
<evidence type="ECO:0000256" key="2">
    <source>
        <dbReference type="SAM" id="MobiDB-lite"/>
    </source>
</evidence>
<evidence type="ECO:0000313" key="4">
    <source>
        <dbReference type="EMBL" id="KAG7544296.1"/>
    </source>
</evidence>
<feature type="compositionally biased region" description="Low complexity" evidence="2">
    <location>
        <begin position="1"/>
        <end position="18"/>
    </location>
</feature>
<dbReference type="CDD" id="cd01301">
    <property type="entry name" value="rDP_like"/>
    <property type="match status" value="1"/>
</dbReference>
<keyword evidence="5" id="KW-1185">Reference proteome</keyword>
<comment type="cofactor">
    <cofactor evidence="1">
        <name>Zn(2+)</name>
        <dbReference type="ChEBI" id="CHEBI:29105"/>
    </cofactor>
</comment>
<dbReference type="InterPro" id="IPR008257">
    <property type="entry name" value="Pept_M19"/>
</dbReference>
<dbReference type="GO" id="GO:0046872">
    <property type="term" value="F:metal ion binding"/>
    <property type="evidence" value="ECO:0007669"/>
    <property type="project" value="UniProtKB-UniRule"/>
</dbReference>
<keyword evidence="3" id="KW-0812">Transmembrane</keyword>
<dbReference type="InterPro" id="IPR032466">
    <property type="entry name" value="Metal_Hydrolase"/>
</dbReference>
<keyword evidence="1" id="KW-0378">Hydrolase</keyword>
<dbReference type="PROSITE" id="PS51365">
    <property type="entry name" value="RENAL_DIPEPTIDASE_2"/>
    <property type="match status" value="1"/>
</dbReference>
<protein>
    <recommendedName>
        <fullName evidence="1">Dipeptidase</fullName>
        <ecNumber evidence="1">3.4.13.19</ecNumber>
    </recommendedName>
</protein>
<reference evidence="4" key="1">
    <citation type="submission" date="2020-04" db="EMBL/GenBank/DDBJ databases">
        <title>Analysis of mating type loci in Filobasidium floriforme.</title>
        <authorList>
            <person name="Nowrousian M."/>
        </authorList>
    </citation>
    <scope>NUCLEOTIDE SEQUENCE</scope>
    <source>
        <strain evidence="4">CBS 6242</strain>
    </source>
</reference>
<keyword evidence="3" id="KW-0472">Membrane</keyword>
<feature type="region of interest" description="Disordered" evidence="2">
    <location>
        <begin position="1"/>
        <end position="20"/>
    </location>
</feature>
<sequence>MSENAPLLPSSADSPPLAGQQRKRPARTILVVLALIGACIFVGIKGENGLLPKNPMKRAQYFLSNSPVIDGHVDLPELARVMYGNNVDEFNLRKKTVGHVDIPRMKRGHMGGMFFSVYVDCVEDGPDFLLPTNRVRDTLEQIDVAKLIMERYSDVFEYCESATEVRDAIYGGKVAGLLGVEGAHQLGNSLGVLRQYHALGVRYMTLTHSCNNAFADSAGIFEPVEPAHGGLSSFGKDLIYEMNRVGILVDISHVADTTALQALELTRSPVILSHSDARHFNNISRNVPDEVLRKIGSGKGKNDGVVMVNFYPAFLLPRGQKADVKTVADHIEYIASISGKAHVGIGSDYDGVETVPEGLEDVSKYPELFAELIRRGGWSQKDLAGLAGENLLRVLEGAERVAFDMKKEGKQPSMAVYDKRTDLGNGGEY</sequence>
<proteinExistence type="inferred from homology"/>
<evidence type="ECO:0000256" key="1">
    <source>
        <dbReference type="RuleBase" id="RU341113"/>
    </source>
</evidence>
<evidence type="ECO:0000256" key="3">
    <source>
        <dbReference type="SAM" id="Phobius"/>
    </source>
</evidence>
<dbReference type="Gene3D" id="3.20.20.140">
    <property type="entry name" value="Metal-dependent hydrolases"/>
    <property type="match status" value="1"/>
</dbReference>
<keyword evidence="3" id="KW-1133">Transmembrane helix</keyword>
<feature type="transmembrane region" description="Helical" evidence="3">
    <location>
        <begin position="26"/>
        <end position="44"/>
    </location>
</feature>
<dbReference type="PANTHER" id="PTHR10443:SF12">
    <property type="entry name" value="DIPEPTIDASE"/>
    <property type="match status" value="1"/>
</dbReference>
<keyword evidence="1" id="KW-0645">Protease</keyword>
<comment type="catalytic activity">
    <reaction evidence="1">
        <text>an L-aminoacyl-L-amino acid + H2O = 2 an L-alpha-amino acid</text>
        <dbReference type="Rhea" id="RHEA:48940"/>
        <dbReference type="ChEBI" id="CHEBI:15377"/>
        <dbReference type="ChEBI" id="CHEBI:59869"/>
        <dbReference type="ChEBI" id="CHEBI:77460"/>
        <dbReference type="EC" id="3.4.13.19"/>
    </reaction>
</comment>
<keyword evidence="1" id="KW-0482">Metalloprotease</keyword>
<dbReference type="PANTHER" id="PTHR10443">
    <property type="entry name" value="MICROSOMAL DIPEPTIDASE"/>
    <property type="match status" value="1"/>
</dbReference>
<comment type="similarity">
    <text evidence="1">Belongs to the metallo-dependent hydrolases superfamily. Peptidase M19 family.</text>
</comment>
<dbReference type="Pfam" id="PF01244">
    <property type="entry name" value="Peptidase_M19"/>
    <property type="match status" value="1"/>
</dbReference>
<keyword evidence="1" id="KW-0479">Metal-binding</keyword>
<organism evidence="4 5">
    <name type="scientific">Filobasidium floriforme</name>
    <dbReference type="NCBI Taxonomy" id="5210"/>
    <lineage>
        <taxon>Eukaryota</taxon>
        <taxon>Fungi</taxon>
        <taxon>Dikarya</taxon>
        <taxon>Basidiomycota</taxon>
        <taxon>Agaricomycotina</taxon>
        <taxon>Tremellomycetes</taxon>
        <taxon>Filobasidiales</taxon>
        <taxon>Filobasidiaceae</taxon>
        <taxon>Filobasidium</taxon>
    </lineage>
</organism>
<dbReference type="EC" id="3.4.13.19" evidence="1"/>
<comment type="caution">
    <text evidence="4">The sequence shown here is derived from an EMBL/GenBank/DDBJ whole genome shotgun (WGS) entry which is preliminary data.</text>
</comment>
<dbReference type="GO" id="GO:0006508">
    <property type="term" value="P:proteolysis"/>
    <property type="evidence" value="ECO:0007669"/>
    <property type="project" value="UniProtKB-KW"/>
</dbReference>